<dbReference type="Pfam" id="PF10602">
    <property type="entry name" value="RPN7"/>
    <property type="match status" value="1"/>
</dbReference>
<evidence type="ECO:0000313" key="4">
    <source>
        <dbReference type="Proteomes" id="UP000002872"/>
    </source>
</evidence>
<dbReference type="InterPro" id="IPR045135">
    <property type="entry name" value="Rpn7_N"/>
</dbReference>
<feature type="domain" description="26S proteasome regulatory subunit Rpn7 N-terminal" evidence="2">
    <location>
        <begin position="84"/>
        <end position="206"/>
    </location>
</feature>
<dbReference type="InterPro" id="IPR000717">
    <property type="entry name" value="PCI_dom"/>
</dbReference>
<dbReference type="InterPro" id="IPR019585">
    <property type="entry name" value="Rpn7/CSN1"/>
</dbReference>
<sequence>MDYTFKKPTLESYNILFKVQHKIEDPSVLQEYLQTNSMTGLHREYINSGILPHKDIPVPPEVDYNSSSEEDLLNLCIKYSSEVEYELFNQASRRLMEYNKSLSVRFDIYTAQIRMLILLQWPSELARKFTEIESLLELGVDWARKNKFKVYFGLYLILQRKFKESSNFLIDALSTFESEEIMGFSDLVKFSLFSGLISIPRENIKNLSESDINNHIITIPGALNLLLSLYNCTYTDIFKHIYVFSKELQHNPYLYDKLDYFIYRVKLRVYKQIFNSYNSITVYQISKILNISEGYIIRDIEVMIIKKDLLCKVNHSTMMVYKVIREAHDSIIYKAEDILHTVQKEISNE</sequence>
<evidence type="ECO:0000313" key="3">
    <source>
        <dbReference type="EMBL" id="EIJ88108.1"/>
    </source>
</evidence>
<evidence type="ECO:0000259" key="1">
    <source>
        <dbReference type="Pfam" id="PF01399"/>
    </source>
</evidence>
<reference evidence="3" key="1">
    <citation type="submission" date="2011-01" db="EMBL/GenBank/DDBJ databases">
        <title>The Genome Sequence of Nematocida parisii strain ERTm3.</title>
        <authorList>
            <consortium name="The Broad Institute Genome Sequencing Platform"/>
            <consortium name="The Broad Institute Genome Sequencing Center for Infectious Disease"/>
            <person name="Cuomo C."/>
            <person name="Troemel E."/>
            <person name="Young S.K."/>
            <person name="Zeng Q."/>
            <person name="Gargeya S."/>
            <person name="Fitzgerald M."/>
            <person name="Haas B."/>
            <person name="Abouelleil A."/>
            <person name="Alvarado L."/>
            <person name="Arachchi H.M."/>
            <person name="Berlin A."/>
            <person name="Chapman S.B."/>
            <person name="Gearin G."/>
            <person name="Goldberg J."/>
            <person name="Griggs A."/>
            <person name="Gujja S."/>
            <person name="Hansen M."/>
            <person name="Heiman D."/>
            <person name="Howarth C."/>
            <person name="Larimer J."/>
            <person name="Lui A."/>
            <person name="MacDonald P.J.P."/>
            <person name="McCowen C."/>
            <person name="Montmayeur A."/>
            <person name="Murphy C."/>
            <person name="Neiman D."/>
            <person name="Pearson M."/>
            <person name="Priest M."/>
            <person name="Roberts A."/>
            <person name="Saif S."/>
            <person name="Shea T."/>
            <person name="Sisk P."/>
            <person name="Stolte C."/>
            <person name="Sykes S."/>
            <person name="Wortman J."/>
            <person name="Nusbaum C."/>
            <person name="Birren B."/>
        </authorList>
    </citation>
    <scope>NUCLEOTIDE SEQUENCE</scope>
    <source>
        <strain evidence="3">ERTm3</strain>
    </source>
</reference>
<dbReference type="OrthoDB" id="1452at2759"/>
<evidence type="ECO:0000259" key="2">
    <source>
        <dbReference type="Pfam" id="PF10602"/>
    </source>
</evidence>
<dbReference type="VEuPathDB" id="MicrosporidiaDB:NEQG_01552"/>
<dbReference type="FunCoup" id="I3EFW1">
    <property type="interactions" value="200"/>
</dbReference>
<dbReference type="HOGENOM" id="CLU_031814_1_1_1"/>
<gene>
    <name evidence="3" type="ORF">NEQG_01552</name>
</gene>
<dbReference type="GO" id="GO:0043161">
    <property type="term" value="P:proteasome-mediated ubiquitin-dependent protein catabolic process"/>
    <property type="evidence" value="ECO:0007669"/>
    <property type="project" value="TreeGrafter"/>
</dbReference>
<dbReference type="Gene3D" id="1.25.40.570">
    <property type="match status" value="1"/>
</dbReference>
<feature type="domain" description="PCI" evidence="1">
    <location>
        <begin position="245"/>
        <end position="321"/>
    </location>
</feature>
<accession>I3EFW1</accession>
<dbReference type="STRING" id="935791.I3EFW1"/>
<dbReference type="PANTHER" id="PTHR14145:SF1">
    <property type="entry name" value="26S PROTEASOME NON-ATPASE REGULATORY SUBUNIT 6"/>
    <property type="match status" value="1"/>
</dbReference>
<dbReference type="Pfam" id="PF01399">
    <property type="entry name" value="PCI"/>
    <property type="match status" value="1"/>
</dbReference>
<dbReference type="InParanoid" id="I3EFW1"/>
<organism evidence="3 4">
    <name type="scientific">Nematocida parisii (strain ERTm3)</name>
    <name type="common">Nematode killer fungus</name>
    <dbReference type="NCBI Taxonomy" id="935791"/>
    <lineage>
        <taxon>Eukaryota</taxon>
        <taxon>Fungi</taxon>
        <taxon>Fungi incertae sedis</taxon>
        <taxon>Microsporidia</taxon>
        <taxon>Nematocida</taxon>
    </lineage>
</organism>
<dbReference type="AlphaFoldDB" id="I3EFW1"/>
<proteinExistence type="predicted"/>
<dbReference type="Proteomes" id="UP000002872">
    <property type="component" value="Unassembled WGS sequence"/>
</dbReference>
<keyword evidence="4" id="KW-1185">Reference proteome</keyword>
<dbReference type="PANTHER" id="PTHR14145">
    <property type="entry name" value="26S PROTESOME SUBUNIT 6"/>
    <property type="match status" value="1"/>
</dbReference>
<dbReference type="OMA" id="RLHCKVD"/>
<protein>
    <submittedName>
        <fullName evidence="3">Uncharacterized protein</fullName>
    </submittedName>
</protein>
<name>I3EFW1_NEMP3</name>
<dbReference type="EMBL" id="GL870879">
    <property type="protein sequence ID" value="EIJ88108.1"/>
    <property type="molecule type" value="Genomic_DNA"/>
</dbReference>